<evidence type="ECO:0000256" key="7">
    <source>
        <dbReference type="RuleBase" id="RU004326"/>
    </source>
</evidence>
<comment type="similarity">
    <text evidence="2 7">Belongs to the phosphohexose mutase family.</text>
</comment>
<dbReference type="SUPFAM" id="SSF55957">
    <property type="entry name" value="Phosphoglucomutase, C-terminal domain"/>
    <property type="match status" value="1"/>
</dbReference>
<gene>
    <name evidence="12" type="ORF">C882_1897</name>
</gene>
<sequence length="482" mass="51120">MTLPSSGAIPAHQFHPSILRAYDIRGIVGETLTAADARAIGCAFGTIVRRDGGRSVAVGRDGRLSSPELEAALVEGLTAAGCSVTRIGCGPTPMLYYACAEFPTDGGVMVTGSHNPPTHNGFKMVKSGKPFYGDAITGLGEIASAGAWGEGAGAGAVEERDLRDAYTERLLRDHGRDIRPLTVVWDAGNGATGDIMSRLAERIPGRQVLLNAEIDGTFPAHHPDPTLPETLEQLRAAVAEEGADMGIAFDGDGDRIGVIDGRGEILWGDQLLMLLAEEVLARHPGAPIIADVKASKTLFDHVAALGGEPVMWRTGHSLIKTKMRETGAPLAGEMSGHIFFADGWYGFDDGLYAAVRLLDLVGRAWPEGTTLAERHAALPRLHATPEIRIDCPEERKFDTVRAVTEAVTVDPQAQVSTVDGVRVTTPDGWWLLRASNTQAALVARCEGEDKAALGRLVAGLARTLDGQGLSLPEDIRRLVAEG</sequence>
<keyword evidence="4 7" id="KW-0479">Metal-binding</keyword>
<comment type="cofactor">
    <cofactor evidence="1">
        <name>Mg(2+)</name>
        <dbReference type="ChEBI" id="CHEBI:18420"/>
    </cofactor>
</comment>
<dbReference type="InterPro" id="IPR016066">
    <property type="entry name" value="A-D-PHexomutase_CS"/>
</dbReference>
<dbReference type="InterPro" id="IPR005843">
    <property type="entry name" value="A-D-PHexomutase_C"/>
</dbReference>
<dbReference type="PATRIC" id="fig|1238182.3.peg.3851"/>
<feature type="domain" description="Alpha-D-phosphohexomutase alpha/beta/alpha" evidence="10">
    <location>
        <begin position="165"/>
        <end position="263"/>
    </location>
</feature>
<dbReference type="eggNOG" id="COG1109">
    <property type="taxonomic scope" value="Bacteria"/>
</dbReference>
<dbReference type="InterPro" id="IPR005846">
    <property type="entry name" value="A-D-PHexomutase_a/b/a-III"/>
</dbReference>
<keyword evidence="3" id="KW-0597">Phosphoprotein</keyword>
<dbReference type="Proteomes" id="UP000009881">
    <property type="component" value="Unassembled WGS sequence"/>
</dbReference>
<protein>
    <submittedName>
        <fullName evidence="12">Phosphomannomutase</fullName>
    </submittedName>
</protein>
<dbReference type="InterPro" id="IPR016055">
    <property type="entry name" value="A-D-PHexomutase_a/b/a-I/II/III"/>
</dbReference>
<feature type="domain" description="Alpha-D-phosphohexomutase alpha/beta/alpha" evidence="9">
    <location>
        <begin position="19"/>
        <end position="138"/>
    </location>
</feature>
<dbReference type="Pfam" id="PF02880">
    <property type="entry name" value="PGM_PMM_III"/>
    <property type="match status" value="1"/>
</dbReference>
<dbReference type="InterPro" id="IPR005841">
    <property type="entry name" value="Alpha-D-phosphohexomutase_SF"/>
</dbReference>
<evidence type="ECO:0000313" key="12">
    <source>
        <dbReference type="EMBL" id="EKV27395.1"/>
    </source>
</evidence>
<evidence type="ECO:0000259" key="11">
    <source>
        <dbReference type="Pfam" id="PF02880"/>
    </source>
</evidence>
<keyword evidence="5 7" id="KW-0460">Magnesium</keyword>
<evidence type="ECO:0000313" key="13">
    <source>
        <dbReference type="Proteomes" id="UP000009881"/>
    </source>
</evidence>
<evidence type="ECO:0000256" key="1">
    <source>
        <dbReference type="ARBA" id="ARBA00001946"/>
    </source>
</evidence>
<evidence type="ECO:0000259" key="10">
    <source>
        <dbReference type="Pfam" id="PF02879"/>
    </source>
</evidence>
<accession>K9GN37</accession>
<dbReference type="GO" id="GO:0000287">
    <property type="term" value="F:magnesium ion binding"/>
    <property type="evidence" value="ECO:0007669"/>
    <property type="project" value="InterPro"/>
</dbReference>
<dbReference type="SUPFAM" id="SSF53738">
    <property type="entry name" value="Phosphoglucomutase, first 3 domains"/>
    <property type="match status" value="3"/>
</dbReference>
<dbReference type="PANTHER" id="PTHR43771:SF2">
    <property type="entry name" value="PHOSPHOMANNOMUTASE_PHOSPHOGLUCOMUTASE"/>
    <property type="match status" value="1"/>
</dbReference>
<dbReference type="Gene3D" id="3.30.310.50">
    <property type="entry name" value="Alpha-D-phosphohexomutase, C-terminal domain"/>
    <property type="match status" value="1"/>
</dbReference>
<dbReference type="EMBL" id="ANHY01000020">
    <property type="protein sequence ID" value="EKV27395.1"/>
    <property type="molecule type" value="Genomic_DNA"/>
</dbReference>
<dbReference type="CDD" id="cd03089">
    <property type="entry name" value="PMM_PGM"/>
    <property type="match status" value="1"/>
</dbReference>
<dbReference type="STRING" id="1238182.C882_1897"/>
<feature type="domain" description="Alpha-D-phosphohexomutase C-terminal" evidence="8">
    <location>
        <begin position="386"/>
        <end position="461"/>
    </location>
</feature>
<evidence type="ECO:0000259" key="9">
    <source>
        <dbReference type="Pfam" id="PF02878"/>
    </source>
</evidence>
<evidence type="ECO:0000256" key="6">
    <source>
        <dbReference type="ARBA" id="ARBA00023235"/>
    </source>
</evidence>
<dbReference type="Pfam" id="PF02878">
    <property type="entry name" value="PGM_PMM_I"/>
    <property type="match status" value="1"/>
</dbReference>
<dbReference type="Pfam" id="PF00408">
    <property type="entry name" value="PGM_PMM_IV"/>
    <property type="match status" value="1"/>
</dbReference>
<evidence type="ECO:0000256" key="2">
    <source>
        <dbReference type="ARBA" id="ARBA00010231"/>
    </source>
</evidence>
<reference evidence="12 13" key="1">
    <citation type="journal article" date="2013" name="Genome Announc.">
        <title>Draft Genome Sequence of an Alphaproteobacterium, Caenispirillum salinarum AK4(T), Isolated from a Solar Saltern.</title>
        <authorList>
            <person name="Khatri I."/>
            <person name="Singh A."/>
            <person name="Korpole S."/>
            <person name="Pinnaka A.K."/>
            <person name="Subramanian S."/>
        </authorList>
    </citation>
    <scope>NUCLEOTIDE SEQUENCE [LARGE SCALE GENOMIC DNA]</scope>
    <source>
        <strain evidence="12 13">AK4</strain>
    </source>
</reference>
<dbReference type="InterPro" id="IPR005844">
    <property type="entry name" value="A-D-PHexomutase_a/b/a-I"/>
</dbReference>
<keyword evidence="13" id="KW-1185">Reference proteome</keyword>
<dbReference type="InterPro" id="IPR005845">
    <property type="entry name" value="A-D-PHexomutase_a/b/a-II"/>
</dbReference>
<dbReference type="PANTHER" id="PTHR43771">
    <property type="entry name" value="PHOSPHOMANNOMUTASE"/>
    <property type="match status" value="1"/>
</dbReference>
<dbReference type="InterPro" id="IPR036900">
    <property type="entry name" value="A-D-PHexomutase_C_sf"/>
</dbReference>
<dbReference type="PRINTS" id="PR00509">
    <property type="entry name" value="PGMPMM"/>
</dbReference>
<evidence type="ECO:0000256" key="5">
    <source>
        <dbReference type="ARBA" id="ARBA00022842"/>
    </source>
</evidence>
<dbReference type="PROSITE" id="PS00710">
    <property type="entry name" value="PGM_PMM"/>
    <property type="match status" value="1"/>
</dbReference>
<name>K9GN37_9PROT</name>
<comment type="caution">
    <text evidence="12">The sequence shown here is derived from an EMBL/GenBank/DDBJ whole genome shotgun (WGS) entry which is preliminary data.</text>
</comment>
<dbReference type="GO" id="GO:0005975">
    <property type="term" value="P:carbohydrate metabolic process"/>
    <property type="evidence" value="ECO:0007669"/>
    <property type="project" value="InterPro"/>
</dbReference>
<dbReference type="Pfam" id="PF02879">
    <property type="entry name" value="PGM_PMM_II"/>
    <property type="match status" value="1"/>
</dbReference>
<dbReference type="RefSeq" id="WP_009542293.1">
    <property type="nucleotide sequence ID" value="NZ_ANHY01000020.1"/>
</dbReference>
<dbReference type="Gene3D" id="3.40.120.10">
    <property type="entry name" value="Alpha-D-Glucose-1,6-Bisphosphate, subunit A, domain 3"/>
    <property type="match status" value="3"/>
</dbReference>
<evidence type="ECO:0000256" key="3">
    <source>
        <dbReference type="ARBA" id="ARBA00022553"/>
    </source>
</evidence>
<dbReference type="NCBIfam" id="NF046027">
    <property type="entry name" value="PhglucPhmanMutPgmG"/>
    <property type="match status" value="1"/>
</dbReference>
<keyword evidence="6" id="KW-0413">Isomerase</keyword>
<feature type="domain" description="Alpha-D-phosphohexomutase alpha/beta/alpha" evidence="11">
    <location>
        <begin position="267"/>
        <end position="375"/>
    </location>
</feature>
<dbReference type="GO" id="GO:0016868">
    <property type="term" value="F:intramolecular phosphotransferase activity"/>
    <property type="evidence" value="ECO:0007669"/>
    <property type="project" value="InterPro"/>
</dbReference>
<evidence type="ECO:0000256" key="4">
    <source>
        <dbReference type="ARBA" id="ARBA00022723"/>
    </source>
</evidence>
<dbReference type="AlphaFoldDB" id="K9GN37"/>
<organism evidence="12 13">
    <name type="scientific">Caenispirillum salinarum AK4</name>
    <dbReference type="NCBI Taxonomy" id="1238182"/>
    <lineage>
        <taxon>Bacteria</taxon>
        <taxon>Pseudomonadati</taxon>
        <taxon>Pseudomonadota</taxon>
        <taxon>Alphaproteobacteria</taxon>
        <taxon>Rhodospirillales</taxon>
        <taxon>Novispirillaceae</taxon>
        <taxon>Caenispirillum</taxon>
    </lineage>
</organism>
<evidence type="ECO:0000259" key="8">
    <source>
        <dbReference type="Pfam" id="PF00408"/>
    </source>
</evidence>
<proteinExistence type="inferred from homology"/>